<dbReference type="Proteomes" id="UP001586593">
    <property type="component" value="Unassembled WGS sequence"/>
</dbReference>
<protein>
    <submittedName>
        <fullName evidence="2">Uncharacterized protein</fullName>
    </submittedName>
</protein>
<dbReference type="EMBL" id="JAZHXJ010002946">
    <property type="protein sequence ID" value="KAL1835981.1"/>
    <property type="molecule type" value="Genomic_DNA"/>
</dbReference>
<feature type="region of interest" description="Disordered" evidence="1">
    <location>
        <begin position="1"/>
        <end position="45"/>
    </location>
</feature>
<evidence type="ECO:0000256" key="1">
    <source>
        <dbReference type="SAM" id="MobiDB-lite"/>
    </source>
</evidence>
<gene>
    <name evidence="2" type="ORF">VTK73DRAFT_5238</name>
</gene>
<sequence length="168" mass="18192">MAAESLDALPSVLPSVEMGEEIGPASPAQQAVRGRSGQQDGSPPATCLALDRFRLLVVPDARHPPGRVHPPQNTEALLLGDDHARSLRAPLPPGVDGSGDHVRLVPQTPAALHGLADRLARLRSRRVEVRVVVPLDQQLLRSDQRERDRHLPASCPRSWAIPPASGWW</sequence>
<comment type="caution">
    <text evidence="2">The sequence shown here is derived from an EMBL/GenBank/DDBJ whole genome shotgun (WGS) entry which is preliminary data.</text>
</comment>
<reference evidence="2 3" key="1">
    <citation type="journal article" date="2024" name="Commun. Biol.">
        <title>Comparative genomic analysis of thermophilic fungi reveals convergent evolutionary adaptations and gene losses.</title>
        <authorList>
            <person name="Steindorff A.S."/>
            <person name="Aguilar-Pontes M.V."/>
            <person name="Robinson A.J."/>
            <person name="Andreopoulos B."/>
            <person name="LaButti K."/>
            <person name="Kuo A."/>
            <person name="Mondo S."/>
            <person name="Riley R."/>
            <person name="Otillar R."/>
            <person name="Haridas S."/>
            <person name="Lipzen A."/>
            <person name="Grimwood J."/>
            <person name="Schmutz J."/>
            <person name="Clum A."/>
            <person name="Reid I.D."/>
            <person name="Moisan M.C."/>
            <person name="Butler G."/>
            <person name="Nguyen T.T.M."/>
            <person name="Dewar K."/>
            <person name="Conant G."/>
            <person name="Drula E."/>
            <person name="Henrissat B."/>
            <person name="Hansel C."/>
            <person name="Singer S."/>
            <person name="Hutchinson M.I."/>
            <person name="de Vries R.P."/>
            <person name="Natvig D.O."/>
            <person name="Powell A.J."/>
            <person name="Tsang A."/>
            <person name="Grigoriev I.V."/>
        </authorList>
    </citation>
    <scope>NUCLEOTIDE SEQUENCE [LARGE SCALE GENOMIC DNA]</scope>
    <source>
        <strain evidence="2 3">ATCC 24622</strain>
    </source>
</reference>
<name>A0ABR3V3M9_9PEZI</name>
<proteinExistence type="predicted"/>
<keyword evidence="3" id="KW-1185">Reference proteome</keyword>
<evidence type="ECO:0000313" key="3">
    <source>
        <dbReference type="Proteomes" id="UP001586593"/>
    </source>
</evidence>
<accession>A0ABR3V3M9</accession>
<evidence type="ECO:0000313" key="2">
    <source>
        <dbReference type="EMBL" id="KAL1835981.1"/>
    </source>
</evidence>
<organism evidence="2 3">
    <name type="scientific">Phialemonium thermophilum</name>
    <dbReference type="NCBI Taxonomy" id="223376"/>
    <lineage>
        <taxon>Eukaryota</taxon>
        <taxon>Fungi</taxon>
        <taxon>Dikarya</taxon>
        <taxon>Ascomycota</taxon>
        <taxon>Pezizomycotina</taxon>
        <taxon>Sordariomycetes</taxon>
        <taxon>Sordariomycetidae</taxon>
        <taxon>Cephalothecales</taxon>
        <taxon>Cephalothecaceae</taxon>
        <taxon>Phialemonium</taxon>
    </lineage>
</organism>